<keyword evidence="3" id="KW-0479">Metal-binding</keyword>
<comment type="cofactor">
    <cofactor evidence="1">
        <name>heme b</name>
        <dbReference type="ChEBI" id="CHEBI:60344"/>
    </cofactor>
</comment>
<keyword evidence="2" id="KW-0349">Heme</keyword>
<evidence type="ECO:0000256" key="4">
    <source>
        <dbReference type="ARBA" id="ARBA00023004"/>
    </source>
</evidence>
<dbReference type="InterPro" id="IPR025702">
    <property type="entry name" value="OXD"/>
</dbReference>
<evidence type="ECO:0000256" key="2">
    <source>
        <dbReference type="ARBA" id="ARBA00022617"/>
    </source>
</evidence>
<dbReference type="GO" id="GO:0016829">
    <property type="term" value="F:lyase activity"/>
    <property type="evidence" value="ECO:0007669"/>
    <property type="project" value="UniProtKB-KW"/>
</dbReference>
<dbReference type="GeneID" id="63774984"/>
<evidence type="ECO:0000313" key="6">
    <source>
        <dbReference type="EMBL" id="ORY59319.1"/>
    </source>
</evidence>
<dbReference type="Pfam" id="PF13816">
    <property type="entry name" value="Dehydratase_hem"/>
    <property type="match status" value="1"/>
</dbReference>
<dbReference type="RefSeq" id="XP_040712013.1">
    <property type="nucleotide sequence ID" value="XM_040858772.1"/>
</dbReference>
<gene>
    <name evidence="6" type="ORF">BCR38DRAFT_413014</name>
</gene>
<organism evidence="6 7">
    <name type="scientific">Pseudomassariella vexata</name>
    <dbReference type="NCBI Taxonomy" id="1141098"/>
    <lineage>
        <taxon>Eukaryota</taxon>
        <taxon>Fungi</taxon>
        <taxon>Dikarya</taxon>
        <taxon>Ascomycota</taxon>
        <taxon>Pezizomycotina</taxon>
        <taxon>Sordariomycetes</taxon>
        <taxon>Xylariomycetidae</taxon>
        <taxon>Amphisphaeriales</taxon>
        <taxon>Pseudomassariaceae</taxon>
        <taxon>Pseudomassariella</taxon>
    </lineage>
</organism>
<dbReference type="OrthoDB" id="3465714at2759"/>
<evidence type="ECO:0000256" key="3">
    <source>
        <dbReference type="ARBA" id="ARBA00022723"/>
    </source>
</evidence>
<accession>A0A1Y2DJE0</accession>
<dbReference type="AlphaFoldDB" id="A0A1Y2DJE0"/>
<protein>
    <submittedName>
        <fullName evidence="6">Heme-containing dehydratase protein</fullName>
    </submittedName>
</protein>
<keyword evidence="5" id="KW-0456">Lyase</keyword>
<evidence type="ECO:0000256" key="1">
    <source>
        <dbReference type="ARBA" id="ARBA00001970"/>
    </source>
</evidence>
<keyword evidence="7" id="KW-1185">Reference proteome</keyword>
<dbReference type="STRING" id="1141098.A0A1Y2DJE0"/>
<dbReference type="Proteomes" id="UP000193689">
    <property type="component" value="Unassembled WGS sequence"/>
</dbReference>
<proteinExistence type="predicted"/>
<evidence type="ECO:0000256" key="5">
    <source>
        <dbReference type="ARBA" id="ARBA00023239"/>
    </source>
</evidence>
<dbReference type="GO" id="GO:0046872">
    <property type="term" value="F:metal ion binding"/>
    <property type="evidence" value="ECO:0007669"/>
    <property type="project" value="UniProtKB-KW"/>
</dbReference>
<sequence>MWGVEFQSQEPFVYCMLGVQYQGNEPNKTQATLINALDSIMGSRSDHVEKLVQNGNGHLTGWKTRTWLTYWETKDKFEEWWNDARTVQFWGSLAPDAGVWREVLRVSPCRTQFGTNKETVTGLAHVAPLVPNVENSGYWGCYRDRIQDATEENRLESPLSACPDRNPPQQAGKVRLGRSKMTTFPDNLCFVVEGQDHSLITDQERQLWFAKFDKPVTRWMQDLVQAGPKAGILDARVCYESESGLFRHEDSIPALNYNRKIQLFYFLDMSHMEAIGKANKGHTALRGEFLKAYCPAGPMGGGRGQVLLWVETSVMKTNEMECEYVGCAEGTGFMAYDQHALFRGTYE</sequence>
<reference evidence="6 7" key="1">
    <citation type="submission" date="2016-07" db="EMBL/GenBank/DDBJ databases">
        <title>Pervasive Adenine N6-methylation of Active Genes in Fungi.</title>
        <authorList>
            <consortium name="DOE Joint Genome Institute"/>
            <person name="Mondo S.J."/>
            <person name="Dannebaum R.O."/>
            <person name="Kuo R.C."/>
            <person name="Labutti K."/>
            <person name="Haridas S."/>
            <person name="Kuo A."/>
            <person name="Salamov A."/>
            <person name="Ahrendt S.R."/>
            <person name="Lipzen A."/>
            <person name="Sullivan W."/>
            <person name="Andreopoulos W.B."/>
            <person name="Clum A."/>
            <person name="Lindquist E."/>
            <person name="Daum C."/>
            <person name="Ramamoorthy G.K."/>
            <person name="Gryganskyi A."/>
            <person name="Culley D."/>
            <person name="Magnuson J.K."/>
            <person name="James T.Y."/>
            <person name="O'Malley M.A."/>
            <person name="Stajich J.E."/>
            <person name="Spatafora J.W."/>
            <person name="Visel A."/>
            <person name="Grigoriev I.V."/>
        </authorList>
    </citation>
    <scope>NUCLEOTIDE SEQUENCE [LARGE SCALE GENOMIC DNA]</scope>
    <source>
        <strain evidence="6 7">CBS 129021</strain>
    </source>
</reference>
<dbReference type="InParanoid" id="A0A1Y2DJE0"/>
<keyword evidence="4" id="KW-0408">Iron</keyword>
<evidence type="ECO:0000313" key="7">
    <source>
        <dbReference type="Proteomes" id="UP000193689"/>
    </source>
</evidence>
<comment type="caution">
    <text evidence="6">The sequence shown here is derived from an EMBL/GenBank/DDBJ whole genome shotgun (WGS) entry which is preliminary data.</text>
</comment>
<dbReference type="EMBL" id="MCFJ01000014">
    <property type="protein sequence ID" value="ORY59319.1"/>
    <property type="molecule type" value="Genomic_DNA"/>
</dbReference>
<name>A0A1Y2DJE0_9PEZI</name>